<evidence type="ECO:0000313" key="3">
    <source>
        <dbReference type="Proteomes" id="UP001152622"/>
    </source>
</evidence>
<dbReference type="EMBL" id="JAINUF010000004">
    <property type="protein sequence ID" value="KAJ8364168.1"/>
    <property type="molecule type" value="Genomic_DNA"/>
</dbReference>
<dbReference type="Proteomes" id="UP001152622">
    <property type="component" value="Chromosome 4"/>
</dbReference>
<proteinExistence type="predicted"/>
<feature type="region of interest" description="Disordered" evidence="1">
    <location>
        <begin position="9"/>
        <end position="38"/>
    </location>
</feature>
<evidence type="ECO:0000313" key="2">
    <source>
        <dbReference type="EMBL" id="KAJ8364168.1"/>
    </source>
</evidence>
<accession>A0A9Q1FQE0</accession>
<protein>
    <submittedName>
        <fullName evidence="2">Uncharacterized protein</fullName>
    </submittedName>
</protein>
<feature type="compositionally biased region" description="Polar residues" evidence="1">
    <location>
        <begin position="106"/>
        <end position="117"/>
    </location>
</feature>
<organism evidence="2 3">
    <name type="scientific">Synaphobranchus kaupii</name>
    <name type="common">Kaup's arrowtooth eel</name>
    <dbReference type="NCBI Taxonomy" id="118154"/>
    <lineage>
        <taxon>Eukaryota</taxon>
        <taxon>Metazoa</taxon>
        <taxon>Chordata</taxon>
        <taxon>Craniata</taxon>
        <taxon>Vertebrata</taxon>
        <taxon>Euteleostomi</taxon>
        <taxon>Actinopterygii</taxon>
        <taxon>Neopterygii</taxon>
        <taxon>Teleostei</taxon>
        <taxon>Anguilliformes</taxon>
        <taxon>Synaphobranchidae</taxon>
        <taxon>Synaphobranchus</taxon>
    </lineage>
</organism>
<feature type="compositionally biased region" description="Basic and acidic residues" evidence="1">
    <location>
        <begin position="118"/>
        <end position="136"/>
    </location>
</feature>
<dbReference type="AlphaFoldDB" id="A0A9Q1FQE0"/>
<reference evidence="2" key="1">
    <citation type="journal article" date="2023" name="Science">
        <title>Genome structures resolve the early diversification of teleost fishes.</title>
        <authorList>
            <person name="Parey E."/>
            <person name="Louis A."/>
            <person name="Montfort J."/>
            <person name="Bouchez O."/>
            <person name="Roques C."/>
            <person name="Iampietro C."/>
            <person name="Lluch J."/>
            <person name="Castinel A."/>
            <person name="Donnadieu C."/>
            <person name="Desvignes T."/>
            <person name="Floi Bucao C."/>
            <person name="Jouanno E."/>
            <person name="Wen M."/>
            <person name="Mejri S."/>
            <person name="Dirks R."/>
            <person name="Jansen H."/>
            <person name="Henkel C."/>
            <person name="Chen W.J."/>
            <person name="Zahm M."/>
            <person name="Cabau C."/>
            <person name="Klopp C."/>
            <person name="Thompson A.W."/>
            <person name="Robinson-Rechavi M."/>
            <person name="Braasch I."/>
            <person name="Lecointre G."/>
            <person name="Bobe J."/>
            <person name="Postlethwait J.H."/>
            <person name="Berthelot C."/>
            <person name="Roest Crollius H."/>
            <person name="Guiguen Y."/>
        </authorList>
    </citation>
    <scope>NUCLEOTIDE SEQUENCE</scope>
    <source>
        <strain evidence="2">WJC10195</strain>
    </source>
</reference>
<feature type="compositionally biased region" description="Polar residues" evidence="1">
    <location>
        <begin position="9"/>
        <end position="23"/>
    </location>
</feature>
<evidence type="ECO:0000256" key="1">
    <source>
        <dbReference type="SAM" id="MobiDB-lite"/>
    </source>
</evidence>
<name>A0A9Q1FQE0_SYNKA</name>
<sequence length="242" mass="25769">MNHAALLSQSFKADPHSSGSSDLGSPLIEPGLKTSHSLDPRSVRATAHGCADGCTTAVLTDIIISPAQTESCGACPSLFLPTLCPCCQALSCLFKVGVGPGEPATGRTQGSLAGSTEHSGHRGSERPDRREEAHLEEENAKEEWLMVIHFNGLLWISRECPEELCPAYLHCSGAGLHPLPPLTPTGAYGSPHPSQQSPPPCLPLPLCFLFLTSPQLDGASGRRGLLRGKWSIRETSRHLTLR</sequence>
<gene>
    <name evidence="2" type="ORF">SKAU_G00129990</name>
</gene>
<feature type="region of interest" description="Disordered" evidence="1">
    <location>
        <begin position="104"/>
        <end position="136"/>
    </location>
</feature>
<keyword evidence="3" id="KW-1185">Reference proteome</keyword>
<comment type="caution">
    <text evidence="2">The sequence shown here is derived from an EMBL/GenBank/DDBJ whole genome shotgun (WGS) entry which is preliminary data.</text>
</comment>